<protein>
    <submittedName>
        <fullName evidence="2">Unannotated protein</fullName>
    </submittedName>
</protein>
<dbReference type="AlphaFoldDB" id="A0A6J7LW81"/>
<name>A0A6J7LW81_9ZZZZ</name>
<feature type="domain" description="2-oxoacid dehydrogenase acyltransferase catalytic" evidence="1">
    <location>
        <begin position="1"/>
        <end position="75"/>
    </location>
</feature>
<sequence>MFGTEEFAAIINPPQASILAVGATRAEAIVVDGAVVPGTVVTVTLSVDHRPVDGVDAALWMRAFITVLERPAQILA</sequence>
<dbReference type="GO" id="GO:0006086">
    <property type="term" value="P:pyruvate decarboxylation to acetyl-CoA"/>
    <property type="evidence" value="ECO:0007669"/>
    <property type="project" value="InterPro"/>
</dbReference>
<accession>A0A6J7LW81</accession>
<dbReference type="Gene3D" id="3.30.559.10">
    <property type="entry name" value="Chloramphenicol acetyltransferase-like domain"/>
    <property type="match status" value="1"/>
</dbReference>
<evidence type="ECO:0000313" key="2">
    <source>
        <dbReference type="EMBL" id="CAB4972597.1"/>
    </source>
</evidence>
<dbReference type="SUPFAM" id="SSF52777">
    <property type="entry name" value="CoA-dependent acyltransferases"/>
    <property type="match status" value="1"/>
</dbReference>
<dbReference type="PANTHER" id="PTHR23151">
    <property type="entry name" value="DIHYDROLIPOAMIDE ACETYL/SUCCINYL-TRANSFERASE-RELATED"/>
    <property type="match status" value="1"/>
</dbReference>
<dbReference type="InterPro" id="IPR001078">
    <property type="entry name" value="2-oxoacid_DH_actylTfrase"/>
</dbReference>
<evidence type="ECO:0000259" key="1">
    <source>
        <dbReference type="Pfam" id="PF00198"/>
    </source>
</evidence>
<dbReference type="EMBL" id="CAFBNE010000218">
    <property type="protein sequence ID" value="CAB4972597.1"/>
    <property type="molecule type" value="Genomic_DNA"/>
</dbReference>
<organism evidence="2">
    <name type="scientific">freshwater metagenome</name>
    <dbReference type="NCBI Taxonomy" id="449393"/>
    <lineage>
        <taxon>unclassified sequences</taxon>
        <taxon>metagenomes</taxon>
        <taxon>ecological metagenomes</taxon>
    </lineage>
</organism>
<dbReference type="InterPro" id="IPR023213">
    <property type="entry name" value="CAT-like_dom_sf"/>
</dbReference>
<reference evidence="2" key="1">
    <citation type="submission" date="2020-05" db="EMBL/GenBank/DDBJ databases">
        <authorList>
            <person name="Chiriac C."/>
            <person name="Salcher M."/>
            <person name="Ghai R."/>
            <person name="Kavagutti S V."/>
        </authorList>
    </citation>
    <scope>NUCLEOTIDE SEQUENCE</scope>
</reference>
<dbReference type="Pfam" id="PF00198">
    <property type="entry name" value="2-oxoacid_dh"/>
    <property type="match status" value="1"/>
</dbReference>
<dbReference type="PANTHER" id="PTHR23151:SF90">
    <property type="entry name" value="DIHYDROLIPOYLLYSINE-RESIDUE ACETYLTRANSFERASE COMPONENT OF PYRUVATE DEHYDROGENASE COMPLEX, MITOCHONDRIAL-RELATED"/>
    <property type="match status" value="1"/>
</dbReference>
<gene>
    <name evidence="2" type="ORF">UFOPK3772_03505</name>
</gene>
<proteinExistence type="predicted"/>
<dbReference type="GO" id="GO:0016746">
    <property type="term" value="F:acyltransferase activity"/>
    <property type="evidence" value="ECO:0007669"/>
    <property type="project" value="InterPro"/>
</dbReference>
<dbReference type="GO" id="GO:0005739">
    <property type="term" value="C:mitochondrion"/>
    <property type="evidence" value="ECO:0007669"/>
    <property type="project" value="TreeGrafter"/>
</dbReference>
<dbReference type="InterPro" id="IPR045257">
    <property type="entry name" value="E2/Pdx1"/>
</dbReference>
<dbReference type="GO" id="GO:0045254">
    <property type="term" value="C:pyruvate dehydrogenase complex"/>
    <property type="evidence" value="ECO:0007669"/>
    <property type="project" value="InterPro"/>
</dbReference>